<proteinExistence type="predicted"/>
<protein>
    <recommendedName>
        <fullName evidence="5">Meiosis protein 5</fullName>
    </recommendedName>
</protein>
<accession>A0A099P2V0</accession>
<dbReference type="VEuPathDB" id="FungiDB:C5L36_0D03520"/>
<dbReference type="PANTHER" id="PTHR28527:SF1">
    <property type="entry name" value="SWI5-DEPENDENT RECOMBINATION DNA REPAIR PROTEIN 1"/>
    <property type="match status" value="1"/>
</dbReference>
<evidence type="ECO:0000313" key="3">
    <source>
        <dbReference type="EMBL" id="KGK38371.1"/>
    </source>
</evidence>
<dbReference type="eggNOG" id="ENOG502S2TF">
    <property type="taxonomic scope" value="Eukaryota"/>
</dbReference>
<comment type="caution">
    <text evidence="3">The sequence shown here is derived from an EMBL/GenBank/DDBJ whole genome shotgun (WGS) entry which is preliminary data.</text>
</comment>
<evidence type="ECO:0000313" key="4">
    <source>
        <dbReference type="Proteomes" id="UP000029867"/>
    </source>
</evidence>
<dbReference type="HOGENOM" id="CLU_746099_0_0_1"/>
<evidence type="ECO:0008006" key="5">
    <source>
        <dbReference type="Google" id="ProtNLM"/>
    </source>
</evidence>
<keyword evidence="1" id="KW-0175">Coiled coil</keyword>
<sequence length="371" mass="43237">MPTHDLSDTCCGGSNEKTKEPLSPSRTTVSEHESSYAAQQELYGEIRSAPTKHTVDTQLPKISEKLVFPKQRKRPNSMDTIRTPKYSPKLKRPSTCGKEGVRNFSTPTPLKVKLIDTQIPLLSPNAESDHDEHTDVNTSLDSVNLSFDSSLDTPTVNRNRVTSPLSVRSFSTPLLDLRSNDEKKTQVQIKLNQISAKENLEEKERQLRRDILKYQNEVNTMKQVKKYRASQESDKLEDLIVKWRDIAERASNYMLNEAKLKIDRMGGVDEFRKRQKKSKLRKMKFEFDENLLYRIEEYMESEEYKNLDTYDQEEIKSKRREMQAMSEKLERGEIPLGDEDQESEDDNESNEFTMKDLYKQLKLDYRLVYGK</sequence>
<dbReference type="PANTHER" id="PTHR28527">
    <property type="entry name" value="MATING-TYPE SWITCHING PROTEIN SWI2-RELATED"/>
    <property type="match status" value="1"/>
</dbReference>
<name>A0A099P2V0_PICKU</name>
<gene>
    <name evidence="3" type="ORF">JL09_g2408</name>
</gene>
<feature type="region of interest" description="Disordered" evidence="2">
    <location>
        <begin position="319"/>
        <end position="353"/>
    </location>
</feature>
<dbReference type="Gene3D" id="6.10.140.1020">
    <property type="match status" value="1"/>
</dbReference>
<feature type="region of interest" description="Disordered" evidence="2">
    <location>
        <begin position="1"/>
        <end position="36"/>
    </location>
</feature>
<organism evidence="3 4">
    <name type="scientific">Pichia kudriavzevii</name>
    <name type="common">Yeast</name>
    <name type="synonym">Issatchenkia orientalis</name>
    <dbReference type="NCBI Taxonomy" id="4909"/>
    <lineage>
        <taxon>Eukaryota</taxon>
        <taxon>Fungi</taxon>
        <taxon>Dikarya</taxon>
        <taxon>Ascomycota</taxon>
        <taxon>Saccharomycotina</taxon>
        <taxon>Pichiomycetes</taxon>
        <taxon>Pichiales</taxon>
        <taxon>Pichiaceae</taxon>
        <taxon>Pichia</taxon>
    </lineage>
</organism>
<feature type="region of interest" description="Disordered" evidence="2">
    <location>
        <begin position="71"/>
        <end position="103"/>
    </location>
</feature>
<feature type="compositionally biased region" description="Acidic residues" evidence="2">
    <location>
        <begin position="336"/>
        <end position="349"/>
    </location>
</feature>
<dbReference type="Proteomes" id="UP000029867">
    <property type="component" value="Unassembled WGS sequence"/>
</dbReference>
<dbReference type="AlphaFoldDB" id="A0A099P2V0"/>
<feature type="coiled-coil region" evidence="1">
    <location>
        <begin position="197"/>
        <end position="224"/>
    </location>
</feature>
<dbReference type="EMBL" id="JQFK01000020">
    <property type="protein sequence ID" value="KGK38371.1"/>
    <property type="molecule type" value="Genomic_DNA"/>
</dbReference>
<evidence type="ECO:0000256" key="1">
    <source>
        <dbReference type="SAM" id="Coils"/>
    </source>
</evidence>
<evidence type="ECO:0000256" key="2">
    <source>
        <dbReference type="SAM" id="MobiDB-lite"/>
    </source>
</evidence>
<reference evidence="4" key="1">
    <citation type="journal article" date="2014" name="Microb. Cell Fact.">
        <title>Exploiting Issatchenkia orientalis SD108 for succinic acid production.</title>
        <authorList>
            <person name="Xiao H."/>
            <person name="Shao Z."/>
            <person name="Jiang Y."/>
            <person name="Dole S."/>
            <person name="Zhao H."/>
        </authorList>
    </citation>
    <scope>NUCLEOTIDE SEQUENCE [LARGE SCALE GENOMIC DNA]</scope>
    <source>
        <strain evidence="4">SD108</strain>
    </source>
</reference>
<dbReference type="GO" id="GO:0006310">
    <property type="term" value="P:DNA recombination"/>
    <property type="evidence" value="ECO:0007669"/>
    <property type="project" value="TreeGrafter"/>
</dbReference>
<feature type="compositionally biased region" description="Basic and acidic residues" evidence="2">
    <location>
        <begin position="319"/>
        <end position="333"/>
    </location>
</feature>